<feature type="compositionally biased region" description="Basic and acidic residues" evidence="1">
    <location>
        <begin position="311"/>
        <end position="333"/>
    </location>
</feature>
<feature type="compositionally biased region" description="Basic and acidic residues" evidence="1">
    <location>
        <begin position="176"/>
        <end position="194"/>
    </location>
</feature>
<accession>A0A1J5Q522</accession>
<dbReference type="AlphaFoldDB" id="A0A1J5Q522"/>
<reference evidence="2" key="1">
    <citation type="submission" date="2016-10" db="EMBL/GenBank/DDBJ databases">
        <title>Sequence of Gallionella enrichment culture.</title>
        <authorList>
            <person name="Poehlein A."/>
            <person name="Muehling M."/>
            <person name="Daniel R."/>
        </authorList>
    </citation>
    <scope>NUCLEOTIDE SEQUENCE</scope>
</reference>
<protein>
    <submittedName>
        <fullName evidence="2">Uncharacterized protein</fullName>
    </submittedName>
</protein>
<feature type="region of interest" description="Disordered" evidence="1">
    <location>
        <begin position="46"/>
        <end position="285"/>
    </location>
</feature>
<comment type="caution">
    <text evidence="2">The sequence shown here is derived from an EMBL/GenBank/DDBJ whole genome shotgun (WGS) entry which is preliminary data.</text>
</comment>
<sequence>MFKCAEHQRRRQQHRAGGQVVPAVRGAAQRVRREVGDQRLLGAFGGGQEHAVAGEQRPQQRRVEAVDAEQQIEQPVQHPAEHDQSHASDAVGQSRQRRRQQRGNSRGQRPQQRDLVGAQAELARSQQQEHVRRVAEGEQRQHQQVAAQWWRQRTQPPRERHRARRRARRLWLTQAQRERDGQSARQQRPQEHFAQRHAVGEQPGRGERADHGPGVVHRAVQAERQTALLRRDRAGEQRVARRTAQPLAGAVGETQQQHHRPAAGDVEQRPADRRQRVAADDPAARVAEAVGEHAAGQFQQACARFGDAFDQPERARAGEQHRGDEQRHQRIDELAGAVVAQADQPEQPDRARQREQRFKHRRNQRVAEGQGAWYGRRSAVSRTRRCRTGRPNFRCRHACAAKAGARVRTAR</sequence>
<feature type="compositionally biased region" description="Basic and acidic residues" evidence="1">
    <location>
        <begin position="229"/>
        <end position="239"/>
    </location>
</feature>
<feature type="compositionally biased region" description="Basic and acidic residues" evidence="1">
    <location>
        <begin position="347"/>
        <end position="356"/>
    </location>
</feature>
<feature type="region of interest" description="Disordered" evidence="1">
    <location>
        <begin position="310"/>
        <end position="373"/>
    </location>
</feature>
<feature type="compositionally biased region" description="Basic and acidic residues" evidence="1">
    <location>
        <begin position="127"/>
        <end position="141"/>
    </location>
</feature>
<feature type="compositionally biased region" description="Basic and acidic residues" evidence="1">
    <location>
        <begin position="266"/>
        <end position="283"/>
    </location>
</feature>
<gene>
    <name evidence="2" type="ORF">GALL_433350</name>
</gene>
<evidence type="ECO:0000313" key="2">
    <source>
        <dbReference type="EMBL" id="OIQ75004.1"/>
    </source>
</evidence>
<name>A0A1J5Q522_9ZZZZ</name>
<organism evidence="2">
    <name type="scientific">mine drainage metagenome</name>
    <dbReference type="NCBI Taxonomy" id="410659"/>
    <lineage>
        <taxon>unclassified sequences</taxon>
        <taxon>metagenomes</taxon>
        <taxon>ecological metagenomes</taxon>
    </lineage>
</organism>
<evidence type="ECO:0000256" key="1">
    <source>
        <dbReference type="SAM" id="MobiDB-lite"/>
    </source>
</evidence>
<proteinExistence type="predicted"/>
<feature type="region of interest" description="Disordered" evidence="1">
    <location>
        <begin position="1"/>
        <end position="30"/>
    </location>
</feature>
<feature type="compositionally biased region" description="Basic residues" evidence="1">
    <location>
        <begin position="159"/>
        <end position="169"/>
    </location>
</feature>
<dbReference type="EMBL" id="MLJW01002310">
    <property type="protein sequence ID" value="OIQ75004.1"/>
    <property type="molecule type" value="Genomic_DNA"/>
</dbReference>